<keyword evidence="15" id="KW-1185">Reference proteome</keyword>
<evidence type="ECO:0000256" key="7">
    <source>
        <dbReference type="ARBA" id="ARBA00023136"/>
    </source>
</evidence>
<feature type="transmembrane region" description="Helical" evidence="12">
    <location>
        <begin position="55"/>
        <end position="75"/>
    </location>
</feature>
<comment type="similarity">
    <text evidence="3">Belongs to the LTA synthase family.</text>
</comment>
<evidence type="ECO:0000313" key="15">
    <source>
        <dbReference type="Proteomes" id="UP000093267"/>
    </source>
</evidence>
<comment type="subcellular location">
    <subcellularLocation>
        <location evidence="1">Cell membrane</location>
        <topology evidence="1">Multi-pass membrane protein</topology>
    </subcellularLocation>
</comment>
<dbReference type="OrthoDB" id="5901192at2"/>
<feature type="compositionally biased region" description="Basic and acidic residues" evidence="11">
    <location>
        <begin position="698"/>
        <end position="709"/>
    </location>
</feature>
<comment type="pathway">
    <text evidence="2">Cell wall biogenesis; lipoteichoic acid biosynthesis.</text>
</comment>
<keyword evidence="6 12" id="KW-1133">Transmembrane helix</keyword>
<organism evidence="14 15">
    <name type="scientific">Secundilactobacillus paracollinoides</name>
    <dbReference type="NCBI Taxonomy" id="240427"/>
    <lineage>
        <taxon>Bacteria</taxon>
        <taxon>Bacillati</taxon>
        <taxon>Bacillota</taxon>
        <taxon>Bacilli</taxon>
        <taxon>Lactobacillales</taxon>
        <taxon>Lactobacillaceae</taxon>
        <taxon>Secundilactobacillus</taxon>
    </lineage>
</organism>
<feature type="region of interest" description="Disordered" evidence="11">
    <location>
        <begin position="674"/>
        <end position="724"/>
    </location>
</feature>
<dbReference type="GO" id="GO:0005886">
    <property type="term" value="C:plasma membrane"/>
    <property type="evidence" value="ECO:0007669"/>
    <property type="project" value="UniProtKB-SubCell"/>
</dbReference>
<accession>A0A1B2IZ03</accession>
<dbReference type="InterPro" id="IPR012160">
    <property type="entry name" value="LtaS-like"/>
</dbReference>
<dbReference type="PANTHER" id="PTHR47371">
    <property type="entry name" value="LIPOTEICHOIC ACID SYNTHASE"/>
    <property type="match status" value="1"/>
</dbReference>
<gene>
    <name evidence="14" type="ORF">AYR63_09110</name>
</gene>
<keyword evidence="9" id="KW-0464">Manganese</keyword>
<keyword evidence="4" id="KW-1003">Cell membrane</keyword>
<dbReference type="SUPFAM" id="SSF53649">
    <property type="entry name" value="Alkaline phosphatase-like"/>
    <property type="match status" value="1"/>
</dbReference>
<dbReference type="PANTHER" id="PTHR47371:SF3">
    <property type="entry name" value="PHOSPHOGLYCEROL TRANSFERASE I"/>
    <property type="match status" value="1"/>
</dbReference>
<sequence length="724" mass="82951">MREERAIILELLKRTWRRTNTRIGFTTLLVILFWLKTLIAYFADFRITLNDPLQVFLYLTNPIATTVILFSLALYVRPTRLFYTSALVLDILNTVLLYLNVIYYREFTDFMTVSTMLGYNKVNQGLSGSSMALTSIHDIFFWLDLVVVVILLLTRRIKMDANKLNWRASFAVTSIGFLLLGLDFSISEMNRPQLLTKTFDRSYIVKYLGIDTFTAYDGISTQHNNDIRKSAKKSELTSILKFVKGHYAKPNKKMYGVAKGKNIIVIHLESFQQFLIGQKIDGKEVTPFLDKLYKSKSTISFNNFYNQVGQGKTSDAENMLETSNYGLPQGSLFAQLGSENTFQAAPQILKQRAGYTSAVFHGNVASFWNRNNTYKNMGYQYFFDASYYDTSGDKALGFGLKDKLLFNDSIKYLQHLQQPFYVKYLTVTNHFPFSLDKEDEDPNFKAPDTGSKTVDDYFLTAHYLDQSIKEFYGYLEKSGLAKKSIIVLYGDHYGISDSENKYLAKVLGKNADDWTDFDNAQLQRVPLMFNMPGTKNGYIDHTYGGEIDVLPTLLHLMGISTKRYIQFGTDLISKQHDDVVAFRDQDWVTDKYTCIADQLYDNRTGKVIQPDKKTKAWQKRMQAKVQKELTLSDSLNQKNLLRFYHPKGFKAVNPEDYNYSDGLQKAEKIEKKLGTKSTSLFDENGKKSTQSDFSTDAPELKHKTTDSNRIKITNPDDNSASDGK</sequence>
<dbReference type="RefSeq" id="WP_054712139.1">
    <property type="nucleotide sequence ID" value="NZ_CP014912.1"/>
</dbReference>
<feature type="binding site" evidence="10">
    <location>
        <position position="491"/>
    </location>
    <ligand>
        <name>Mn(2+)</name>
        <dbReference type="ChEBI" id="CHEBI:29035"/>
    </ligand>
</feature>
<dbReference type="Gene3D" id="3.40.720.10">
    <property type="entry name" value="Alkaline Phosphatase, subunit A"/>
    <property type="match status" value="1"/>
</dbReference>
<feature type="domain" description="Sulfatase N-terminal" evidence="13">
    <location>
        <begin position="261"/>
        <end position="559"/>
    </location>
</feature>
<dbReference type="EMBL" id="CP014924">
    <property type="protein sequence ID" value="ANZ67285.1"/>
    <property type="molecule type" value="Genomic_DNA"/>
</dbReference>
<evidence type="ECO:0000259" key="13">
    <source>
        <dbReference type="Pfam" id="PF00884"/>
    </source>
</evidence>
<keyword evidence="7 12" id="KW-0472">Membrane</keyword>
<evidence type="ECO:0000256" key="10">
    <source>
        <dbReference type="PIRSR" id="PIRSR005091-3"/>
    </source>
</evidence>
<feature type="binding site" evidence="10">
    <location>
        <position position="492"/>
    </location>
    <ligand>
        <name>Mn(2+)</name>
        <dbReference type="ChEBI" id="CHEBI:29035"/>
    </ligand>
</feature>
<dbReference type="AlphaFoldDB" id="A0A1B2IZ03"/>
<dbReference type="Pfam" id="PF00884">
    <property type="entry name" value="Sulfatase"/>
    <property type="match status" value="1"/>
</dbReference>
<dbReference type="InterPro" id="IPR017850">
    <property type="entry name" value="Alkaline_phosphatase_core_sf"/>
</dbReference>
<evidence type="ECO:0000256" key="12">
    <source>
        <dbReference type="SAM" id="Phobius"/>
    </source>
</evidence>
<dbReference type="InterPro" id="IPR000917">
    <property type="entry name" value="Sulfatase_N"/>
</dbReference>
<feature type="compositionally biased region" description="Polar residues" evidence="11">
    <location>
        <begin position="715"/>
        <end position="724"/>
    </location>
</feature>
<evidence type="ECO:0000256" key="2">
    <source>
        <dbReference type="ARBA" id="ARBA00004936"/>
    </source>
</evidence>
<dbReference type="Gene3D" id="3.30.1120.170">
    <property type="match status" value="1"/>
</dbReference>
<feature type="active site" evidence="8">
    <location>
        <position position="313"/>
    </location>
</feature>
<keyword evidence="5 12" id="KW-0812">Transmembrane</keyword>
<evidence type="ECO:0000256" key="11">
    <source>
        <dbReference type="SAM" id="MobiDB-lite"/>
    </source>
</evidence>
<evidence type="ECO:0000256" key="6">
    <source>
        <dbReference type="ARBA" id="ARBA00022989"/>
    </source>
</evidence>
<feature type="transmembrane region" description="Helical" evidence="12">
    <location>
        <begin position="21"/>
        <end position="43"/>
    </location>
</feature>
<feature type="binding site" evidence="9">
    <location>
        <position position="430"/>
    </location>
    <ligand>
        <name>substrate</name>
    </ligand>
</feature>
<reference evidence="14 15" key="1">
    <citation type="submission" date="2016-03" db="EMBL/GenBank/DDBJ databases">
        <title>Pediococcus and Lactobacillus from brewery environment - whole genome sequencing and assembly.</title>
        <authorList>
            <person name="Behr J."/>
            <person name="Geissler A.J."/>
            <person name="Vogel R.F."/>
        </authorList>
    </citation>
    <scope>NUCLEOTIDE SEQUENCE [LARGE SCALE GENOMIC DNA]</scope>
    <source>
        <strain evidence="14 15">TMW 1.1995</strain>
    </source>
</reference>
<protein>
    <submittedName>
        <fullName evidence="14">Alkaline phosphatase</fullName>
    </submittedName>
</protein>
<feature type="transmembrane region" description="Helical" evidence="12">
    <location>
        <begin position="82"/>
        <end position="104"/>
    </location>
</feature>
<dbReference type="InterPro" id="IPR050448">
    <property type="entry name" value="OpgB/LTA_synthase_biosynth"/>
</dbReference>
<feature type="binding site" evidence="10">
    <location>
        <position position="313"/>
    </location>
    <ligand>
        <name>Mn(2+)</name>
        <dbReference type="ChEBI" id="CHEBI:29035"/>
    </ligand>
</feature>
<feature type="binding site" evidence="10">
    <location>
        <position position="269"/>
    </location>
    <ligand>
        <name>Mn(2+)</name>
        <dbReference type="ChEBI" id="CHEBI:29035"/>
    </ligand>
</feature>
<dbReference type="STRING" id="240427.AYR62_09255"/>
<evidence type="ECO:0000256" key="8">
    <source>
        <dbReference type="PIRSR" id="PIRSR005091-1"/>
    </source>
</evidence>
<dbReference type="CDD" id="cd16015">
    <property type="entry name" value="LTA_synthase"/>
    <property type="match status" value="1"/>
</dbReference>
<evidence type="ECO:0000256" key="4">
    <source>
        <dbReference type="ARBA" id="ARBA00022475"/>
    </source>
</evidence>
<evidence type="ECO:0000256" key="3">
    <source>
        <dbReference type="ARBA" id="ARBA00009983"/>
    </source>
</evidence>
<feature type="compositionally biased region" description="Polar residues" evidence="11">
    <location>
        <begin position="675"/>
        <end position="694"/>
    </location>
</feature>
<evidence type="ECO:0000256" key="5">
    <source>
        <dbReference type="ARBA" id="ARBA00022692"/>
    </source>
</evidence>
<proteinExistence type="inferred from homology"/>
<dbReference type="PIRSF" id="PIRSF005091">
    <property type="entry name" value="Mmb_sulf_HI1246"/>
    <property type="match status" value="1"/>
</dbReference>
<dbReference type="GO" id="GO:0046872">
    <property type="term" value="F:metal ion binding"/>
    <property type="evidence" value="ECO:0007669"/>
    <property type="project" value="UniProtKB-KW"/>
</dbReference>
<name>A0A1B2IZ03_9LACO</name>
<feature type="transmembrane region" description="Helical" evidence="12">
    <location>
        <begin position="136"/>
        <end position="154"/>
    </location>
</feature>
<evidence type="ECO:0000313" key="14">
    <source>
        <dbReference type="EMBL" id="ANZ67285.1"/>
    </source>
</evidence>
<evidence type="ECO:0000256" key="9">
    <source>
        <dbReference type="PIRSR" id="PIRSR005091-2"/>
    </source>
</evidence>
<feature type="transmembrane region" description="Helical" evidence="12">
    <location>
        <begin position="166"/>
        <end position="186"/>
    </location>
</feature>
<keyword evidence="9" id="KW-0479">Metal-binding</keyword>
<dbReference type="Proteomes" id="UP000093267">
    <property type="component" value="Chromosome"/>
</dbReference>
<evidence type="ECO:0000256" key="1">
    <source>
        <dbReference type="ARBA" id="ARBA00004651"/>
    </source>
</evidence>